<dbReference type="NCBIfam" id="TIGR00196">
    <property type="entry name" value="yjeF_cterm"/>
    <property type="match status" value="1"/>
</dbReference>
<accession>A0A4R6MBM7</accession>
<evidence type="ECO:0000256" key="6">
    <source>
        <dbReference type="ARBA" id="ARBA00022741"/>
    </source>
</evidence>
<feature type="binding site" evidence="18">
    <location>
        <position position="168"/>
    </location>
    <ligand>
        <name>K(+)</name>
        <dbReference type="ChEBI" id="CHEBI:29103"/>
    </ligand>
</feature>
<sequence length="495" mass="52102">MDGISELLFPVANSASIRAIETASFSVEGASYPMMERAAQALFDQVCRRFQSVQKYTVLCGGGNNGGDGALLAALLFDHGMTVQVYDVASKARNGDAQKAWEVLLASGVDVRPSSELDGSADAAGVIVDAILGIGGREELQGEILRLCCWANRSRVSGARVLSVDAPTGLNVDSGQADLNAIIADVTVTFIEDKQGFYLRKGLVCAGSVICEKLNSVSIESPKLSFRFESSSIGKLSPCARYPVSHKGSYGHISVIGGDYGYGGAIIMAASGAARAGAGTVSVMTRERHIAPLLARSPSVMAVSSEDMPLTNALRNDDSILLVGPGLGREPWGEALFRQAMMLSCRKVIDADALYWLSVTPTLELQGNAVLTPHVGEAARLLELSVDDVSANLVNSAKSLSRRYSAVVVLKDVSSIIAAPDGRVVITGNPCPGLAKGGSGDVLSGMIASCLAYYSKPFEATVIAVAWHNYAAIRAGRALGDICMQPYELLEYLQV</sequence>
<dbReference type="SUPFAM" id="SSF64153">
    <property type="entry name" value="YjeF N-terminal domain-like"/>
    <property type="match status" value="1"/>
</dbReference>
<feature type="binding site" evidence="17">
    <location>
        <position position="326"/>
    </location>
    <ligand>
        <name>(6S)-NADPHX</name>
        <dbReference type="ChEBI" id="CHEBI:64076"/>
    </ligand>
</feature>
<evidence type="ECO:0000256" key="1">
    <source>
        <dbReference type="ARBA" id="ARBA00000013"/>
    </source>
</evidence>
<dbReference type="HAMAP" id="MF_01966">
    <property type="entry name" value="NADHX_epimerase"/>
    <property type="match status" value="1"/>
</dbReference>
<dbReference type="InterPro" id="IPR000631">
    <property type="entry name" value="CARKD"/>
</dbReference>
<comment type="cofactor">
    <cofactor evidence="17">
        <name>Mg(2+)</name>
        <dbReference type="ChEBI" id="CHEBI:18420"/>
    </cofactor>
</comment>
<dbReference type="GO" id="GO:0110051">
    <property type="term" value="P:metabolite repair"/>
    <property type="evidence" value="ECO:0007669"/>
    <property type="project" value="TreeGrafter"/>
</dbReference>
<feature type="binding site" evidence="17">
    <location>
        <position position="265"/>
    </location>
    <ligand>
        <name>(6S)-NADPHX</name>
        <dbReference type="ChEBI" id="CHEBI:64076"/>
    </ligand>
</feature>
<comment type="similarity">
    <text evidence="17">Belongs to the NnrD/CARKD family.</text>
</comment>
<dbReference type="GO" id="GO:0052855">
    <property type="term" value="F:ADP-dependent NAD(P)H-hydrate dehydratase activity"/>
    <property type="evidence" value="ECO:0007669"/>
    <property type="project" value="UniProtKB-UniRule"/>
</dbReference>
<dbReference type="InterPro" id="IPR030677">
    <property type="entry name" value="Nnr"/>
</dbReference>
<dbReference type="GO" id="GO:0052856">
    <property type="term" value="F:NAD(P)HX epimerase activity"/>
    <property type="evidence" value="ECO:0007669"/>
    <property type="project" value="UniProtKB-UniRule"/>
</dbReference>
<feature type="domain" description="YjeF C-terminal" evidence="20">
    <location>
        <begin position="230"/>
        <end position="495"/>
    </location>
</feature>
<feature type="binding site" evidence="17">
    <location>
        <position position="441"/>
    </location>
    <ligand>
        <name>(6S)-NADPHX</name>
        <dbReference type="ChEBI" id="CHEBI:64076"/>
    </ligand>
</feature>
<comment type="caution">
    <text evidence="18">Lacks conserved residue(s) required for the propagation of feature annotation.</text>
</comment>
<dbReference type="EC" id="5.1.99.6" evidence="19"/>
<keyword evidence="12 17" id="KW-0456">Lyase</keyword>
<comment type="catalytic activity">
    <reaction evidence="15 17 19">
        <text>(6S)-NADHX + ADP = AMP + phosphate + NADH + H(+)</text>
        <dbReference type="Rhea" id="RHEA:32223"/>
        <dbReference type="ChEBI" id="CHEBI:15378"/>
        <dbReference type="ChEBI" id="CHEBI:43474"/>
        <dbReference type="ChEBI" id="CHEBI:57945"/>
        <dbReference type="ChEBI" id="CHEBI:64074"/>
        <dbReference type="ChEBI" id="CHEBI:456215"/>
        <dbReference type="ChEBI" id="CHEBI:456216"/>
        <dbReference type="EC" id="4.2.1.136"/>
    </reaction>
</comment>
<dbReference type="EMBL" id="SNXC01000010">
    <property type="protein sequence ID" value="TDO99017.1"/>
    <property type="molecule type" value="Genomic_DNA"/>
</dbReference>
<feature type="binding site" evidence="18">
    <location>
        <position position="129"/>
    </location>
    <ligand>
        <name>K(+)</name>
        <dbReference type="ChEBI" id="CHEBI:29103"/>
    </ligand>
</feature>
<keyword evidence="7 17" id="KW-0067">ATP-binding</keyword>
<evidence type="ECO:0000256" key="3">
    <source>
        <dbReference type="ARBA" id="ARBA00006001"/>
    </source>
</evidence>
<evidence type="ECO:0000256" key="4">
    <source>
        <dbReference type="ARBA" id="ARBA00009524"/>
    </source>
</evidence>
<keyword evidence="9 18" id="KW-0630">Potassium</keyword>
<comment type="function">
    <text evidence="14 19">Bifunctional enzyme that catalyzes the epimerization of the S- and R-forms of NAD(P)HX and the dehydration of the S-form of NAD(P)HX at the expense of ADP, which is converted to AMP. This allows the repair of both epimers of NAD(P)HX, a damaged form of NAD(P)H that is a result of enzymatic or heat-dependent hydration.</text>
</comment>
<proteinExistence type="inferred from homology"/>
<feature type="binding site" evidence="17">
    <location>
        <position position="374"/>
    </location>
    <ligand>
        <name>(6S)-NADPHX</name>
        <dbReference type="ChEBI" id="CHEBI:64076"/>
    </ligand>
</feature>
<comment type="function">
    <text evidence="17">Catalyzes the dehydration of the S-form of NAD(P)HX at the expense of ADP, which is converted to AMP. Together with NAD(P)HX epimerase, which catalyzes the epimerization of the S- and R-forms, the enzyme allows the repair of both epimers of NAD(P)HX, a damaged form of NAD(P)H that is a result of enzymatic or heat-dependent hydration.</text>
</comment>
<dbReference type="HAMAP" id="MF_01965">
    <property type="entry name" value="NADHX_dehydratase"/>
    <property type="match status" value="1"/>
</dbReference>
<evidence type="ECO:0000313" key="22">
    <source>
        <dbReference type="EMBL" id="TDO99017.1"/>
    </source>
</evidence>
<dbReference type="Pfam" id="PF03853">
    <property type="entry name" value="YjeF_N"/>
    <property type="match status" value="1"/>
</dbReference>
<dbReference type="GO" id="GO:0046496">
    <property type="term" value="P:nicotinamide nucleotide metabolic process"/>
    <property type="evidence" value="ECO:0007669"/>
    <property type="project" value="UniProtKB-UniRule"/>
</dbReference>
<comment type="catalytic activity">
    <reaction evidence="1 18 19">
        <text>(6R)-NADHX = (6S)-NADHX</text>
        <dbReference type="Rhea" id="RHEA:32215"/>
        <dbReference type="ChEBI" id="CHEBI:64074"/>
        <dbReference type="ChEBI" id="CHEBI:64075"/>
        <dbReference type="EC" id="5.1.99.6"/>
    </reaction>
</comment>
<gene>
    <name evidence="17" type="primary">nnrD</name>
    <name evidence="18" type="synonym">nnrE</name>
    <name evidence="22" type="ORF">DFP79_1441</name>
</gene>
<comment type="catalytic activity">
    <reaction evidence="16 17 19">
        <text>(6S)-NADPHX + ADP = AMP + phosphate + NADPH + H(+)</text>
        <dbReference type="Rhea" id="RHEA:32235"/>
        <dbReference type="ChEBI" id="CHEBI:15378"/>
        <dbReference type="ChEBI" id="CHEBI:43474"/>
        <dbReference type="ChEBI" id="CHEBI:57783"/>
        <dbReference type="ChEBI" id="CHEBI:64076"/>
        <dbReference type="ChEBI" id="CHEBI:456215"/>
        <dbReference type="ChEBI" id="CHEBI:456216"/>
        <dbReference type="EC" id="4.2.1.136"/>
    </reaction>
</comment>
<keyword evidence="11 18" id="KW-0413">Isomerase</keyword>
<dbReference type="EC" id="4.2.1.136" evidence="19"/>
<evidence type="ECO:0000259" key="21">
    <source>
        <dbReference type="PROSITE" id="PS51385"/>
    </source>
</evidence>
<feature type="binding site" evidence="18">
    <location>
        <begin position="133"/>
        <end position="139"/>
    </location>
    <ligand>
        <name>(6S)-NADPHX</name>
        <dbReference type="ChEBI" id="CHEBI:64076"/>
    </ligand>
</feature>
<evidence type="ECO:0000256" key="9">
    <source>
        <dbReference type="ARBA" id="ARBA00022958"/>
    </source>
</evidence>
<dbReference type="CDD" id="cd01171">
    <property type="entry name" value="YXKO-related"/>
    <property type="match status" value="1"/>
</dbReference>
<dbReference type="InterPro" id="IPR004443">
    <property type="entry name" value="YjeF_N_dom"/>
</dbReference>
<dbReference type="PIRSF" id="PIRSF017184">
    <property type="entry name" value="Nnr"/>
    <property type="match status" value="1"/>
</dbReference>
<dbReference type="Proteomes" id="UP000294656">
    <property type="component" value="Unassembled WGS sequence"/>
</dbReference>
<evidence type="ECO:0000256" key="15">
    <source>
        <dbReference type="ARBA" id="ARBA00048238"/>
    </source>
</evidence>
<evidence type="ECO:0000256" key="13">
    <source>
        <dbReference type="ARBA" id="ARBA00023268"/>
    </source>
</evidence>
<feature type="binding site" evidence="17">
    <location>
        <position position="440"/>
    </location>
    <ligand>
        <name>AMP</name>
        <dbReference type="ChEBI" id="CHEBI:456215"/>
    </ligand>
</feature>
<feature type="binding site" evidence="18">
    <location>
        <begin position="64"/>
        <end position="68"/>
    </location>
    <ligand>
        <name>(6S)-NADPHX</name>
        <dbReference type="ChEBI" id="CHEBI:64076"/>
    </ligand>
</feature>
<evidence type="ECO:0000256" key="8">
    <source>
        <dbReference type="ARBA" id="ARBA00022857"/>
    </source>
</evidence>
<dbReference type="SUPFAM" id="SSF53613">
    <property type="entry name" value="Ribokinase-like"/>
    <property type="match status" value="1"/>
</dbReference>
<evidence type="ECO:0000256" key="11">
    <source>
        <dbReference type="ARBA" id="ARBA00023235"/>
    </source>
</evidence>
<dbReference type="RefSeq" id="WP_166637662.1">
    <property type="nucleotide sequence ID" value="NZ_SNXC01000010.1"/>
</dbReference>
<dbReference type="Gene3D" id="3.40.50.10260">
    <property type="entry name" value="YjeF N-terminal domain"/>
    <property type="match status" value="1"/>
</dbReference>
<comment type="function">
    <text evidence="18">Catalyzes the epimerization of the S- and R-forms of NAD(P)HX, a damaged form of NAD(P)H that is a result of enzymatic or heat-dependent hydration. This is a prerequisite for the S-specific NAD(P)H-hydrate dehydratase to allow the repair of both epimers of NAD(P)HX.</text>
</comment>
<dbReference type="PROSITE" id="PS51383">
    <property type="entry name" value="YJEF_C_3"/>
    <property type="match status" value="1"/>
</dbReference>
<evidence type="ECO:0000313" key="23">
    <source>
        <dbReference type="Proteomes" id="UP000294656"/>
    </source>
</evidence>
<keyword evidence="8 17" id="KW-0521">NADP</keyword>
<keyword evidence="23" id="KW-1185">Reference proteome</keyword>
<evidence type="ECO:0000256" key="5">
    <source>
        <dbReference type="ARBA" id="ARBA00022723"/>
    </source>
</evidence>
<keyword evidence="10 17" id="KW-0520">NAD</keyword>
<protein>
    <recommendedName>
        <fullName evidence="19">Bifunctional NAD(P)H-hydrate repair enzyme</fullName>
    </recommendedName>
    <alternativeName>
        <fullName evidence="19">Nicotinamide nucleotide repair protein</fullName>
    </alternativeName>
    <domain>
        <recommendedName>
            <fullName evidence="19">ADP-dependent (S)-NAD(P)H-hydrate dehydratase</fullName>
            <ecNumber evidence="19">4.2.1.136</ecNumber>
        </recommendedName>
        <alternativeName>
            <fullName evidence="19">ADP-dependent NAD(P)HX dehydratase</fullName>
        </alternativeName>
    </domain>
    <domain>
        <recommendedName>
            <fullName evidence="19">NAD(P)H-hydrate epimerase</fullName>
            <ecNumber evidence="19">5.1.99.6</ecNumber>
        </recommendedName>
    </domain>
</protein>
<evidence type="ECO:0000256" key="2">
    <source>
        <dbReference type="ARBA" id="ARBA00000909"/>
    </source>
</evidence>
<evidence type="ECO:0000256" key="17">
    <source>
        <dbReference type="HAMAP-Rule" id="MF_01965"/>
    </source>
</evidence>
<dbReference type="PANTHER" id="PTHR12592">
    <property type="entry name" value="ATP-DEPENDENT (S)-NAD(P)H-HYDRATE DEHYDRATASE FAMILY MEMBER"/>
    <property type="match status" value="1"/>
</dbReference>
<evidence type="ECO:0000256" key="18">
    <source>
        <dbReference type="HAMAP-Rule" id="MF_01966"/>
    </source>
</evidence>
<dbReference type="InterPro" id="IPR036652">
    <property type="entry name" value="YjeF_N_dom_sf"/>
</dbReference>
<feature type="binding site" evidence="17">
    <location>
        <begin position="411"/>
        <end position="415"/>
    </location>
    <ligand>
        <name>AMP</name>
        <dbReference type="ChEBI" id="CHEBI:456215"/>
    </ligand>
</feature>
<feature type="binding site" evidence="18">
    <location>
        <position position="165"/>
    </location>
    <ligand>
        <name>(6S)-NADPHX</name>
        <dbReference type="ChEBI" id="CHEBI:64076"/>
    </ligand>
</feature>
<comment type="similarity">
    <text evidence="18">Belongs to the NnrE/AIBP family.</text>
</comment>
<evidence type="ECO:0000259" key="20">
    <source>
        <dbReference type="PROSITE" id="PS51383"/>
    </source>
</evidence>
<dbReference type="PANTHER" id="PTHR12592:SF0">
    <property type="entry name" value="ATP-DEPENDENT (S)-NAD(P)H-HYDRATE DEHYDRATASE"/>
    <property type="match status" value="1"/>
</dbReference>
<evidence type="ECO:0000256" key="12">
    <source>
        <dbReference type="ARBA" id="ARBA00023239"/>
    </source>
</evidence>
<organism evidence="22 23">
    <name type="scientific">Marinomonas balearica</name>
    <dbReference type="NCBI Taxonomy" id="491947"/>
    <lineage>
        <taxon>Bacteria</taxon>
        <taxon>Pseudomonadati</taxon>
        <taxon>Pseudomonadota</taxon>
        <taxon>Gammaproteobacteria</taxon>
        <taxon>Oceanospirillales</taxon>
        <taxon>Oceanospirillaceae</taxon>
        <taxon>Marinomonas</taxon>
    </lineage>
</organism>
<evidence type="ECO:0000256" key="16">
    <source>
        <dbReference type="ARBA" id="ARBA00049209"/>
    </source>
</evidence>
<feature type="domain" description="YjeF N-terminal" evidence="21">
    <location>
        <begin position="17"/>
        <end position="216"/>
    </location>
</feature>
<evidence type="ECO:0000256" key="10">
    <source>
        <dbReference type="ARBA" id="ARBA00023027"/>
    </source>
</evidence>
<dbReference type="Pfam" id="PF01256">
    <property type="entry name" value="Carb_kinase"/>
    <property type="match status" value="1"/>
</dbReference>
<evidence type="ECO:0000256" key="14">
    <source>
        <dbReference type="ARBA" id="ARBA00025153"/>
    </source>
</evidence>
<dbReference type="AlphaFoldDB" id="A0A4R6MBM7"/>
<dbReference type="Gene3D" id="3.40.1190.20">
    <property type="match status" value="1"/>
</dbReference>
<dbReference type="InterPro" id="IPR029056">
    <property type="entry name" value="Ribokinase-like"/>
</dbReference>
<comment type="similarity">
    <text evidence="3 19">In the N-terminal section; belongs to the NnrE/AIBP family.</text>
</comment>
<keyword evidence="6 17" id="KW-0547">Nucleotide-binding</keyword>
<dbReference type="GO" id="GO:0046872">
    <property type="term" value="F:metal ion binding"/>
    <property type="evidence" value="ECO:0007669"/>
    <property type="project" value="UniProtKB-UniRule"/>
</dbReference>
<keyword evidence="13" id="KW-0511">Multifunctional enzyme</keyword>
<reference evidence="22 23" key="1">
    <citation type="submission" date="2019-03" db="EMBL/GenBank/DDBJ databases">
        <title>Genomic Encyclopedia of Type Strains, Phase III (KMG-III): the genomes of soil and plant-associated and newly described type strains.</title>
        <authorList>
            <person name="Whitman W."/>
        </authorList>
    </citation>
    <scope>NUCLEOTIDE SEQUENCE [LARGE SCALE GENOMIC DNA]</scope>
    <source>
        <strain evidence="22 23">CECT 7378</strain>
    </source>
</reference>
<evidence type="ECO:0000256" key="19">
    <source>
        <dbReference type="PIRNR" id="PIRNR017184"/>
    </source>
</evidence>
<dbReference type="InterPro" id="IPR017953">
    <property type="entry name" value="Carbohydrate_kinase_pred_CS"/>
</dbReference>
<evidence type="ECO:0000256" key="7">
    <source>
        <dbReference type="ARBA" id="ARBA00022840"/>
    </source>
</evidence>
<keyword evidence="5 18" id="KW-0479">Metal-binding</keyword>
<dbReference type="PROSITE" id="PS01050">
    <property type="entry name" value="YJEF_C_2"/>
    <property type="match status" value="1"/>
</dbReference>
<dbReference type="GO" id="GO:0005524">
    <property type="term" value="F:ATP binding"/>
    <property type="evidence" value="ECO:0007669"/>
    <property type="project" value="UniProtKB-UniRule"/>
</dbReference>
<name>A0A4R6MBM7_9GAMM</name>
<feature type="binding site" evidence="18">
    <location>
        <position position="65"/>
    </location>
    <ligand>
        <name>K(+)</name>
        <dbReference type="ChEBI" id="CHEBI:29103"/>
    </ligand>
</feature>
<comment type="caution">
    <text evidence="22">The sequence shown here is derived from an EMBL/GenBank/DDBJ whole genome shotgun (WGS) entry which is preliminary data.</text>
</comment>
<comment type="subunit">
    <text evidence="17">Homotetramer.</text>
</comment>
<comment type="cofactor">
    <cofactor evidence="18 19">
        <name>K(+)</name>
        <dbReference type="ChEBI" id="CHEBI:29103"/>
    </cofactor>
    <text evidence="18 19">Binds 1 potassium ion per subunit.</text>
</comment>
<comment type="catalytic activity">
    <reaction evidence="2 18 19">
        <text>(6R)-NADPHX = (6S)-NADPHX</text>
        <dbReference type="Rhea" id="RHEA:32227"/>
        <dbReference type="ChEBI" id="CHEBI:64076"/>
        <dbReference type="ChEBI" id="CHEBI:64077"/>
        <dbReference type="EC" id="5.1.99.6"/>
    </reaction>
</comment>
<comment type="similarity">
    <text evidence="4 19">In the C-terminal section; belongs to the NnrD/CARKD family.</text>
</comment>
<dbReference type="PROSITE" id="PS51385">
    <property type="entry name" value="YJEF_N"/>
    <property type="match status" value="1"/>
</dbReference>
<dbReference type="NCBIfam" id="TIGR00197">
    <property type="entry name" value="yjeF_nterm"/>
    <property type="match status" value="1"/>
</dbReference>